<evidence type="ECO:0000256" key="1">
    <source>
        <dbReference type="SAM" id="MobiDB-lite"/>
    </source>
</evidence>
<feature type="region of interest" description="Disordered" evidence="1">
    <location>
        <begin position="1"/>
        <end position="45"/>
    </location>
</feature>
<evidence type="ECO:0000313" key="3">
    <source>
        <dbReference type="Proteomes" id="UP000192439"/>
    </source>
</evidence>
<accession>A0AB33C6H7</accession>
<keyword evidence="3" id="KW-1185">Reference proteome</keyword>
<protein>
    <submittedName>
        <fullName evidence="2">Uncharacterized protein</fullName>
    </submittedName>
</protein>
<evidence type="ECO:0000313" key="2">
    <source>
        <dbReference type="EMBL" id="ARI83691.1"/>
    </source>
</evidence>
<organism evidence="2 3">
    <name type="scientific">Microcystis aeruginosa PCC 7806SL</name>
    <dbReference type="NCBI Taxonomy" id="1903187"/>
    <lineage>
        <taxon>Bacteria</taxon>
        <taxon>Bacillati</taxon>
        <taxon>Cyanobacteriota</taxon>
        <taxon>Cyanophyceae</taxon>
        <taxon>Oscillatoriophycideae</taxon>
        <taxon>Chroococcales</taxon>
        <taxon>Microcystaceae</taxon>
        <taxon>Microcystis</taxon>
    </lineage>
</organism>
<gene>
    <name evidence="2" type="ORF">BH695_4412</name>
</gene>
<proteinExistence type="predicted"/>
<name>A0AB33C6H7_MICA7</name>
<dbReference type="Proteomes" id="UP000192439">
    <property type="component" value="Chromosome"/>
</dbReference>
<sequence>MGRPLRARRSATLSRAVAGGSGEIELKPQNPKTPTPKTCLLSPIS</sequence>
<feature type="compositionally biased region" description="Low complexity" evidence="1">
    <location>
        <begin position="27"/>
        <end position="38"/>
    </location>
</feature>
<reference evidence="2 3" key="1">
    <citation type="journal article" date="2018" name="Harmful Algae">
        <title>The highly heterogeneous methylated genomes and diverse restriction-modification systems of bloom-forming Microcystis.</title>
        <authorList>
            <person name="Zhao L."/>
            <person name="Song Y."/>
            <person name="Li L."/>
            <person name="Gan N."/>
            <person name="Brand J.J."/>
            <person name="Song L."/>
        </authorList>
    </citation>
    <scope>NUCLEOTIDE SEQUENCE [LARGE SCALE GENOMIC DNA]</scope>
    <source>
        <strain evidence="2 3">PCC 7806SL</strain>
    </source>
</reference>
<dbReference type="AlphaFoldDB" id="A0AB33C6H7"/>
<dbReference type="EMBL" id="CP020771">
    <property type="protein sequence ID" value="ARI83691.1"/>
    <property type="molecule type" value="Genomic_DNA"/>
</dbReference>